<accession>A0A2K3KKE3</accession>
<proteinExistence type="predicted"/>
<feature type="non-terminal residue" evidence="1">
    <location>
        <position position="61"/>
    </location>
</feature>
<comment type="caution">
    <text evidence="1">The sequence shown here is derived from an EMBL/GenBank/DDBJ whole genome shotgun (WGS) entry which is preliminary data.</text>
</comment>
<protein>
    <submittedName>
        <fullName evidence="1">Uncharacterized protein</fullName>
    </submittedName>
</protein>
<gene>
    <name evidence="1" type="ORF">L195_g063199</name>
</gene>
<reference evidence="1 2" key="1">
    <citation type="journal article" date="2014" name="Am. J. Bot.">
        <title>Genome assembly and annotation for red clover (Trifolium pratense; Fabaceae).</title>
        <authorList>
            <person name="Istvanek J."/>
            <person name="Jaros M."/>
            <person name="Krenek A."/>
            <person name="Repkova J."/>
        </authorList>
    </citation>
    <scope>NUCLEOTIDE SEQUENCE [LARGE SCALE GENOMIC DNA]</scope>
    <source>
        <strain evidence="2">cv. Tatra</strain>
        <tissue evidence="1">Young leaves</tissue>
    </source>
</reference>
<reference evidence="1 2" key="2">
    <citation type="journal article" date="2017" name="Front. Plant Sci.">
        <title>Gene Classification and Mining of Molecular Markers Useful in Red Clover (Trifolium pratense) Breeding.</title>
        <authorList>
            <person name="Istvanek J."/>
            <person name="Dluhosova J."/>
            <person name="Dluhos P."/>
            <person name="Patkova L."/>
            <person name="Nedelnik J."/>
            <person name="Repkova J."/>
        </authorList>
    </citation>
    <scope>NUCLEOTIDE SEQUENCE [LARGE SCALE GENOMIC DNA]</scope>
    <source>
        <strain evidence="2">cv. Tatra</strain>
        <tissue evidence="1">Young leaves</tissue>
    </source>
</reference>
<dbReference type="Proteomes" id="UP000236291">
    <property type="component" value="Unassembled WGS sequence"/>
</dbReference>
<evidence type="ECO:0000313" key="2">
    <source>
        <dbReference type="Proteomes" id="UP000236291"/>
    </source>
</evidence>
<sequence length="61" mass="6979">MWCHKKYNFVLYTLYNSSWFYSQAKATTDQPLELLNSCTLQGRKDEGSSQLAGAVKTVSRL</sequence>
<dbReference type="EMBL" id="ASHM01198233">
    <property type="protein sequence ID" value="PNX66754.1"/>
    <property type="molecule type" value="Genomic_DNA"/>
</dbReference>
<dbReference type="AlphaFoldDB" id="A0A2K3KKE3"/>
<organism evidence="1 2">
    <name type="scientific">Trifolium pratense</name>
    <name type="common">Red clover</name>
    <dbReference type="NCBI Taxonomy" id="57577"/>
    <lineage>
        <taxon>Eukaryota</taxon>
        <taxon>Viridiplantae</taxon>
        <taxon>Streptophyta</taxon>
        <taxon>Embryophyta</taxon>
        <taxon>Tracheophyta</taxon>
        <taxon>Spermatophyta</taxon>
        <taxon>Magnoliopsida</taxon>
        <taxon>eudicotyledons</taxon>
        <taxon>Gunneridae</taxon>
        <taxon>Pentapetalae</taxon>
        <taxon>rosids</taxon>
        <taxon>fabids</taxon>
        <taxon>Fabales</taxon>
        <taxon>Fabaceae</taxon>
        <taxon>Papilionoideae</taxon>
        <taxon>50 kb inversion clade</taxon>
        <taxon>NPAAA clade</taxon>
        <taxon>Hologalegina</taxon>
        <taxon>IRL clade</taxon>
        <taxon>Trifolieae</taxon>
        <taxon>Trifolium</taxon>
    </lineage>
</organism>
<name>A0A2K3KKE3_TRIPR</name>
<evidence type="ECO:0000313" key="1">
    <source>
        <dbReference type="EMBL" id="PNX66754.1"/>
    </source>
</evidence>